<sequence>MKNADWPISSAQAYGGVLLCRTGQVLLREPANHFDGYVWTFAKGRPDSGETPEETALREVKEETGYTAEVVDVLPGIFHSGLSSNAYFVMRHLGPQGSLQWETTSTRWVSFEVAADLISKTSNVKGRQRDLAVLATAKNWFDTNQISVLSDVEQDFAPPAPKSDKHIQ</sequence>
<comment type="similarity">
    <text evidence="3">Belongs to the Nudix hydrolase family.</text>
</comment>
<dbReference type="OrthoDB" id="487531at2"/>
<dbReference type="SUPFAM" id="SSF55811">
    <property type="entry name" value="Nudix"/>
    <property type="match status" value="1"/>
</dbReference>
<gene>
    <name evidence="5" type="ORF">ETQ85_14715</name>
</gene>
<evidence type="ECO:0000313" key="6">
    <source>
        <dbReference type="Proteomes" id="UP000389128"/>
    </source>
</evidence>
<dbReference type="InterPro" id="IPR051325">
    <property type="entry name" value="Nudix_hydrolase_domain"/>
</dbReference>
<proteinExistence type="inferred from homology"/>
<dbReference type="GO" id="GO:0004081">
    <property type="term" value="F:bis(5'-nucleosyl)-tetraphosphatase (asymmetrical) activity"/>
    <property type="evidence" value="ECO:0007669"/>
    <property type="project" value="TreeGrafter"/>
</dbReference>
<dbReference type="InterPro" id="IPR000086">
    <property type="entry name" value="NUDIX_hydrolase_dom"/>
</dbReference>
<dbReference type="PANTHER" id="PTHR21340:SF0">
    <property type="entry name" value="BIS(5'-NUCLEOSYL)-TETRAPHOSPHATASE [ASYMMETRICAL]"/>
    <property type="match status" value="1"/>
</dbReference>
<dbReference type="Gene3D" id="3.90.79.10">
    <property type="entry name" value="Nucleoside Triphosphate Pyrophosphohydrolase"/>
    <property type="match status" value="1"/>
</dbReference>
<evidence type="ECO:0000256" key="3">
    <source>
        <dbReference type="RuleBase" id="RU003476"/>
    </source>
</evidence>
<dbReference type="PANTHER" id="PTHR21340">
    <property type="entry name" value="DIADENOSINE 5,5-P1,P4-TETRAPHOSPHATE PYROPHOSPHOHYDROLASE MUTT"/>
    <property type="match status" value="1"/>
</dbReference>
<dbReference type="PROSITE" id="PS51462">
    <property type="entry name" value="NUDIX"/>
    <property type="match status" value="1"/>
</dbReference>
<comment type="cofactor">
    <cofactor evidence="1">
        <name>Mg(2+)</name>
        <dbReference type="ChEBI" id="CHEBI:18420"/>
    </cofactor>
</comment>
<dbReference type="Proteomes" id="UP000389128">
    <property type="component" value="Unassembled WGS sequence"/>
</dbReference>
<name>A0A6C2CPN7_9RHOO</name>
<dbReference type="InterPro" id="IPR020476">
    <property type="entry name" value="Nudix_hydrolase"/>
</dbReference>
<dbReference type="PRINTS" id="PR00502">
    <property type="entry name" value="NUDIXFAMILY"/>
</dbReference>
<dbReference type="RefSeq" id="WP_148579832.1">
    <property type="nucleotide sequence ID" value="NZ_SDKK01000013.1"/>
</dbReference>
<dbReference type="GO" id="GO:0006754">
    <property type="term" value="P:ATP biosynthetic process"/>
    <property type="evidence" value="ECO:0007669"/>
    <property type="project" value="TreeGrafter"/>
</dbReference>
<dbReference type="AlphaFoldDB" id="A0A6C2CPN7"/>
<evidence type="ECO:0000256" key="1">
    <source>
        <dbReference type="ARBA" id="ARBA00001946"/>
    </source>
</evidence>
<protein>
    <submittedName>
        <fullName evidence="5">NUDIX domain-containing protein</fullName>
    </submittedName>
</protein>
<dbReference type="Pfam" id="PF00293">
    <property type="entry name" value="NUDIX"/>
    <property type="match status" value="1"/>
</dbReference>
<keyword evidence="2 3" id="KW-0378">Hydrolase</keyword>
<organism evidence="5 6">
    <name type="scientific">Zoogloea oleivorans</name>
    <dbReference type="NCBI Taxonomy" id="1552750"/>
    <lineage>
        <taxon>Bacteria</taxon>
        <taxon>Pseudomonadati</taxon>
        <taxon>Pseudomonadota</taxon>
        <taxon>Betaproteobacteria</taxon>
        <taxon>Rhodocyclales</taxon>
        <taxon>Zoogloeaceae</taxon>
        <taxon>Zoogloea</taxon>
    </lineage>
</organism>
<reference evidence="5 6" key="1">
    <citation type="submission" date="2019-01" db="EMBL/GenBank/DDBJ databases">
        <title>Zoogloea oleivorans genome sequencing and assembly.</title>
        <authorList>
            <person name="Tancsics A."/>
            <person name="Farkas M."/>
            <person name="Kriszt B."/>
            <person name="Maroti G."/>
            <person name="Horvath B."/>
        </authorList>
    </citation>
    <scope>NUCLEOTIDE SEQUENCE [LARGE SCALE GENOMIC DNA]</scope>
    <source>
        <strain evidence="5 6">Buc</strain>
    </source>
</reference>
<evidence type="ECO:0000313" key="5">
    <source>
        <dbReference type="EMBL" id="TYC55265.1"/>
    </source>
</evidence>
<dbReference type="InterPro" id="IPR015797">
    <property type="entry name" value="NUDIX_hydrolase-like_dom_sf"/>
</dbReference>
<comment type="caution">
    <text evidence="5">The sequence shown here is derived from an EMBL/GenBank/DDBJ whole genome shotgun (WGS) entry which is preliminary data.</text>
</comment>
<dbReference type="EMBL" id="SDKK01000013">
    <property type="protein sequence ID" value="TYC55265.1"/>
    <property type="molecule type" value="Genomic_DNA"/>
</dbReference>
<dbReference type="InterPro" id="IPR020084">
    <property type="entry name" value="NUDIX_hydrolase_CS"/>
</dbReference>
<evidence type="ECO:0000259" key="4">
    <source>
        <dbReference type="PROSITE" id="PS51462"/>
    </source>
</evidence>
<dbReference type="GO" id="GO:0006167">
    <property type="term" value="P:AMP biosynthetic process"/>
    <property type="evidence" value="ECO:0007669"/>
    <property type="project" value="TreeGrafter"/>
</dbReference>
<dbReference type="PROSITE" id="PS00893">
    <property type="entry name" value="NUDIX_BOX"/>
    <property type="match status" value="1"/>
</dbReference>
<keyword evidence="6" id="KW-1185">Reference proteome</keyword>
<accession>A0A6C2CPN7</accession>
<evidence type="ECO:0000256" key="2">
    <source>
        <dbReference type="ARBA" id="ARBA00022801"/>
    </source>
</evidence>
<feature type="domain" description="Nudix hydrolase" evidence="4">
    <location>
        <begin position="9"/>
        <end position="131"/>
    </location>
</feature>